<protein>
    <recommendedName>
        <fullName evidence="1">Cytidyltransferase-like domain-containing protein</fullName>
    </recommendedName>
</protein>
<dbReference type="GO" id="GO:0009435">
    <property type="term" value="P:NAD+ biosynthetic process"/>
    <property type="evidence" value="ECO:0007669"/>
    <property type="project" value="TreeGrafter"/>
</dbReference>
<dbReference type="GO" id="GO:0004515">
    <property type="term" value="F:nicotinate-nucleotide adenylyltransferase activity"/>
    <property type="evidence" value="ECO:0007669"/>
    <property type="project" value="TreeGrafter"/>
</dbReference>
<sequence length="264" mass="30307">MAFHTKKIKTPMHTKCNTDINIIIQNCTKRQFEEEKNNCVLIMTGSLNPIHRSHIKNLQHVRNYLEHHRSKPLNVLAAYLSPTHDSYVLDKLGHSDWISAEERCELCEQVIGLDENTKSWISVAKGECQFNGFVDFDEVSMSFAEFLNYELCGPEKLLKHPLKIVYICGLDHFNKCPYVTQLVTAENVACAVIYRPGASDSRIKNFEESLPNLYYIPLVDERETLVDISSTAIRQQHHNPTKTDLTGLTYQCVIDFLAKKYGKK</sequence>
<dbReference type="GO" id="GO:0000309">
    <property type="term" value="F:nicotinamide-nucleotide adenylyltransferase activity"/>
    <property type="evidence" value="ECO:0007669"/>
    <property type="project" value="TreeGrafter"/>
</dbReference>
<dbReference type="Proteomes" id="UP000663854">
    <property type="component" value="Unassembled WGS sequence"/>
</dbReference>
<evidence type="ECO:0000313" key="2">
    <source>
        <dbReference type="EMBL" id="CAF0932944.1"/>
    </source>
</evidence>
<name>A0A814BVD4_9BILA</name>
<accession>A0A814BVD4</accession>
<feature type="domain" description="Cytidyltransferase-like" evidence="1">
    <location>
        <begin position="43"/>
        <end position="235"/>
    </location>
</feature>
<proteinExistence type="predicted"/>
<comment type="caution">
    <text evidence="2">The sequence shown here is derived from an EMBL/GenBank/DDBJ whole genome shotgun (WGS) entry which is preliminary data.</text>
</comment>
<dbReference type="PANTHER" id="PTHR12039:SF0">
    <property type="entry name" value="NICOTINAMIDE-NUCLEOTIDE ADENYLYLTRANSFERASE"/>
    <property type="match status" value="1"/>
</dbReference>
<evidence type="ECO:0000313" key="3">
    <source>
        <dbReference type="Proteomes" id="UP000663854"/>
    </source>
</evidence>
<dbReference type="SUPFAM" id="SSF52374">
    <property type="entry name" value="Nucleotidylyl transferase"/>
    <property type="match status" value="1"/>
</dbReference>
<organism evidence="2 3">
    <name type="scientific">Rotaria sordida</name>
    <dbReference type="NCBI Taxonomy" id="392033"/>
    <lineage>
        <taxon>Eukaryota</taxon>
        <taxon>Metazoa</taxon>
        <taxon>Spiralia</taxon>
        <taxon>Gnathifera</taxon>
        <taxon>Rotifera</taxon>
        <taxon>Eurotatoria</taxon>
        <taxon>Bdelloidea</taxon>
        <taxon>Philodinida</taxon>
        <taxon>Philodinidae</taxon>
        <taxon>Rotaria</taxon>
    </lineage>
</organism>
<dbReference type="InterPro" id="IPR051182">
    <property type="entry name" value="Euk_NMN_adenylyltrnsfrase"/>
</dbReference>
<evidence type="ECO:0000259" key="1">
    <source>
        <dbReference type="Pfam" id="PF01467"/>
    </source>
</evidence>
<gene>
    <name evidence="2" type="ORF">PYM288_LOCUS11155</name>
</gene>
<dbReference type="InterPro" id="IPR014729">
    <property type="entry name" value="Rossmann-like_a/b/a_fold"/>
</dbReference>
<dbReference type="InterPro" id="IPR004821">
    <property type="entry name" value="Cyt_trans-like"/>
</dbReference>
<dbReference type="EMBL" id="CAJNOH010000184">
    <property type="protein sequence ID" value="CAF0932944.1"/>
    <property type="molecule type" value="Genomic_DNA"/>
</dbReference>
<dbReference type="Pfam" id="PF01467">
    <property type="entry name" value="CTP_transf_like"/>
    <property type="match status" value="1"/>
</dbReference>
<reference evidence="2" key="1">
    <citation type="submission" date="2021-02" db="EMBL/GenBank/DDBJ databases">
        <authorList>
            <person name="Nowell W R."/>
        </authorList>
    </citation>
    <scope>NUCLEOTIDE SEQUENCE</scope>
</reference>
<dbReference type="PANTHER" id="PTHR12039">
    <property type="entry name" value="NICOTINAMIDE MONONUCLEOTIDE ADENYLYLTRANSFERASE"/>
    <property type="match status" value="1"/>
</dbReference>
<dbReference type="AlphaFoldDB" id="A0A814BVD4"/>
<dbReference type="Gene3D" id="3.40.50.620">
    <property type="entry name" value="HUPs"/>
    <property type="match status" value="1"/>
</dbReference>